<dbReference type="InterPro" id="IPR001646">
    <property type="entry name" value="5peptide_repeat"/>
</dbReference>
<evidence type="ECO:0000313" key="4">
    <source>
        <dbReference type="Proteomes" id="UP000622552"/>
    </source>
</evidence>
<accession>A0A8J7GJH2</accession>
<dbReference type="Pfam" id="PF13576">
    <property type="entry name" value="Pentapeptide_3"/>
    <property type="match status" value="1"/>
</dbReference>
<keyword evidence="2" id="KW-1133">Transmembrane helix</keyword>
<dbReference type="EMBL" id="JADOUF010000001">
    <property type="protein sequence ID" value="MBG6139271.1"/>
    <property type="molecule type" value="Genomic_DNA"/>
</dbReference>
<evidence type="ECO:0000256" key="1">
    <source>
        <dbReference type="SAM" id="MobiDB-lite"/>
    </source>
</evidence>
<protein>
    <submittedName>
        <fullName evidence="3">Uncharacterized protein YjbI with pentapeptide repeats</fullName>
    </submittedName>
</protein>
<name>A0A8J7GJH2_9ACTN</name>
<comment type="caution">
    <text evidence="3">The sequence shown here is derived from an EMBL/GenBank/DDBJ whole genome shotgun (WGS) entry which is preliminary data.</text>
</comment>
<evidence type="ECO:0000256" key="2">
    <source>
        <dbReference type="SAM" id="Phobius"/>
    </source>
</evidence>
<feature type="region of interest" description="Disordered" evidence="1">
    <location>
        <begin position="435"/>
        <end position="474"/>
    </location>
</feature>
<feature type="transmembrane region" description="Helical" evidence="2">
    <location>
        <begin position="7"/>
        <end position="28"/>
    </location>
</feature>
<keyword evidence="4" id="KW-1185">Reference proteome</keyword>
<reference evidence="3" key="1">
    <citation type="submission" date="2020-11" db="EMBL/GenBank/DDBJ databases">
        <title>Sequencing the genomes of 1000 actinobacteria strains.</title>
        <authorList>
            <person name="Klenk H.-P."/>
        </authorList>
    </citation>
    <scope>NUCLEOTIDE SEQUENCE</scope>
    <source>
        <strain evidence="3">DSM 45356</strain>
    </source>
</reference>
<gene>
    <name evidence="3" type="ORF">IW245_005465</name>
</gene>
<feature type="compositionally biased region" description="Polar residues" evidence="1">
    <location>
        <begin position="457"/>
        <end position="474"/>
    </location>
</feature>
<evidence type="ECO:0000313" key="3">
    <source>
        <dbReference type="EMBL" id="MBG6139271.1"/>
    </source>
</evidence>
<dbReference type="RefSeq" id="WP_197005944.1">
    <property type="nucleotide sequence ID" value="NZ_BONS01000012.1"/>
</dbReference>
<dbReference type="Gene3D" id="2.160.20.80">
    <property type="entry name" value="E3 ubiquitin-protein ligase SopA"/>
    <property type="match status" value="1"/>
</dbReference>
<dbReference type="Proteomes" id="UP000622552">
    <property type="component" value="Unassembled WGS sequence"/>
</dbReference>
<organism evidence="3 4">
    <name type="scientific">Longispora fulva</name>
    <dbReference type="NCBI Taxonomy" id="619741"/>
    <lineage>
        <taxon>Bacteria</taxon>
        <taxon>Bacillati</taxon>
        <taxon>Actinomycetota</taxon>
        <taxon>Actinomycetes</taxon>
        <taxon>Micromonosporales</taxon>
        <taxon>Micromonosporaceae</taxon>
        <taxon>Longispora</taxon>
    </lineage>
</organism>
<dbReference type="AlphaFoldDB" id="A0A8J7GJH2"/>
<proteinExistence type="predicted"/>
<keyword evidence="2" id="KW-0812">Transmembrane</keyword>
<sequence>MSIRRAIGLGIGSGLILVAGLVLTALWAAGFPQFKSDGTVTAGTLFELLKLTFSVVAGIGGAVALVIAYRKQRVTEAQNILAHVADERAAAAKILADAADARAALESDRTGVRIFNERYAKAVEQLGNDKAAVRLGGVYALAGLADDWEAGRRTCIDVLCAYLRMPYAPPPDLNDERVQKSVAITGMAEWLRKNAPAKEEQQVRFTIIHLIGAHLRDTSPVSWQGHDFDFTGAIFDGGDFGGAVFSGGTVSFKQAKFTGGNTRFQGATFSGAAVSFVGAEFAGGVVQFSESRFMTGLVDFQDSGFTGSDVLFDSCVFASEVLFSNISVLAGTIYFGSTEFLDGAQVVLEGCNITDGALDFSGAEFSGGDVYFDGSEFIGGEVKFTSFGLGATFSGGHVRFNSASFSGSVADFRSAIFSGGEVSMTDAEFEVPPLFPDWPSGPPKGLTLPAGMDARGNPNTTSLPQRTGQQPSGV</sequence>
<feature type="transmembrane region" description="Helical" evidence="2">
    <location>
        <begin position="48"/>
        <end position="69"/>
    </location>
</feature>
<keyword evidence="2" id="KW-0472">Membrane</keyword>